<evidence type="ECO:0000256" key="4">
    <source>
        <dbReference type="ARBA" id="ARBA00022519"/>
    </source>
</evidence>
<evidence type="ECO:0000256" key="8">
    <source>
        <dbReference type="SAM" id="Phobius"/>
    </source>
</evidence>
<gene>
    <name evidence="9" type="ORF">ADM99_07350</name>
</gene>
<feature type="transmembrane region" description="Helical" evidence="8">
    <location>
        <begin position="42"/>
        <end position="65"/>
    </location>
</feature>
<sequence length="336" mass="35732">MLSLLRSDENITRLFVIMLVILISMSIARPEVFPTLQNFQSMAFQCSEIGILALGIMLTMITGGIDLSVNAIANLAGITAGLILTNMAPAGSTPETITLAIILAIVAALLVGLICGAFNGFLITRIGISPILATLGTMTLFSGLTIGITKGTGIFGIPEFQFLGNGDFFKIPIPFIIFIVMAIFISILLNRTTLGMRLYLIGTNPVASKFSGVDNRNVLLRVYALSGLLSSIAGIVILARTNSANADYGGSYVLMAILIAVLGGVDVAGGFGKISGMLLGLFSLQFLSTGLNMLLAEYRGANFFKIFSWGFLLIAIMVINYLSAQRKMKVKTKHIG</sequence>
<keyword evidence="6 8" id="KW-1133">Transmembrane helix</keyword>
<dbReference type="STRING" id="229920.ADM99_07350"/>
<evidence type="ECO:0000256" key="3">
    <source>
        <dbReference type="ARBA" id="ARBA00022475"/>
    </source>
</evidence>
<evidence type="ECO:0008006" key="11">
    <source>
        <dbReference type="Google" id="ProtNLM"/>
    </source>
</evidence>
<feature type="transmembrane region" description="Helical" evidence="8">
    <location>
        <begin position="168"/>
        <end position="189"/>
    </location>
</feature>
<evidence type="ECO:0000313" key="9">
    <source>
        <dbReference type="EMBL" id="KPL73009.1"/>
    </source>
</evidence>
<dbReference type="InterPro" id="IPR001851">
    <property type="entry name" value="ABC_transp_permease"/>
</dbReference>
<dbReference type="CDD" id="cd06579">
    <property type="entry name" value="TM_PBP1_transp_AraH_like"/>
    <property type="match status" value="1"/>
</dbReference>
<keyword evidence="10" id="KW-1185">Reference proteome</keyword>
<feature type="transmembrane region" description="Helical" evidence="8">
    <location>
        <begin position="302"/>
        <end position="323"/>
    </location>
</feature>
<evidence type="ECO:0000256" key="6">
    <source>
        <dbReference type="ARBA" id="ARBA00022989"/>
    </source>
</evidence>
<feature type="transmembrane region" description="Helical" evidence="8">
    <location>
        <begin position="130"/>
        <end position="148"/>
    </location>
</feature>
<keyword evidence="7 8" id="KW-0472">Membrane</keyword>
<name>A0A0P6X129_9CHLR</name>
<dbReference type="GO" id="GO:0005886">
    <property type="term" value="C:plasma membrane"/>
    <property type="evidence" value="ECO:0007669"/>
    <property type="project" value="UniProtKB-SubCell"/>
</dbReference>
<feature type="transmembrane region" description="Helical" evidence="8">
    <location>
        <begin position="218"/>
        <end position="239"/>
    </location>
</feature>
<feature type="transmembrane region" description="Helical" evidence="8">
    <location>
        <begin position="12"/>
        <end position="30"/>
    </location>
</feature>
<feature type="transmembrane region" description="Helical" evidence="8">
    <location>
        <begin position="97"/>
        <end position="118"/>
    </location>
</feature>
<evidence type="ECO:0000256" key="5">
    <source>
        <dbReference type="ARBA" id="ARBA00022692"/>
    </source>
</evidence>
<keyword evidence="4" id="KW-0997">Cell inner membrane</keyword>
<evidence type="ECO:0000313" key="10">
    <source>
        <dbReference type="Proteomes" id="UP000050430"/>
    </source>
</evidence>
<evidence type="ECO:0000256" key="1">
    <source>
        <dbReference type="ARBA" id="ARBA00004651"/>
    </source>
</evidence>
<evidence type="ECO:0000256" key="2">
    <source>
        <dbReference type="ARBA" id="ARBA00022448"/>
    </source>
</evidence>
<keyword evidence="3" id="KW-1003">Cell membrane</keyword>
<dbReference type="Proteomes" id="UP000050430">
    <property type="component" value="Unassembled WGS sequence"/>
</dbReference>
<reference evidence="9 10" key="1">
    <citation type="submission" date="2015-07" db="EMBL/GenBank/DDBJ databases">
        <title>Genome sequence of Leptolinea tardivitalis DSM 16556.</title>
        <authorList>
            <person name="Hemp J."/>
            <person name="Ward L.M."/>
            <person name="Pace L.A."/>
            <person name="Fischer W.W."/>
        </authorList>
    </citation>
    <scope>NUCLEOTIDE SEQUENCE [LARGE SCALE GENOMIC DNA]</scope>
    <source>
        <strain evidence="9 10">YMTK-2</strain>
    </source>
</reference>
<dbReference type="GO" id="GO:0022857">
    <property type="term" value="F:transmembrane transporter activity"/>
    <property type="evidence" value="ECO:0007669"/>
    <property type="project" value="InterPro"/>
</dbReference>
<feature type="transmembrane region" description="Helical" evidence="8">
    <location>
        <begin position="278"/>
        <end position="296"/>
    </location>
</feature>
<feature type="transmembrane region" description="Helical" evidence="8">
    <location>
        <begin position="251"/>
        <end position="271"/>
    </location>
</feature>
<dbReference type="Pfam" id="PF02653">
    <property type="entry name" value="BPD_transp_2"/>
    <property type="match status" value="1"/>
</dbReference>
<dbReference type="PANTHER" id="PTHR32196">
    <property type="entry name" value="ABC TRANSPORTER PERMEASE PROTEIN YPHD-RELATED-RELATED"/>
    <property type="match status" value="1"/>
</dbReference>
<dbReference type="EMBL" id="LGCK01000007">
    <property type="protein sequence ID" value="KPL73009.1"/>
    <property type="molecule type" value="Genomic_DNA"/>
</dbReference>
<accession>A0A0P6X129</accession>
<organism evidence="9 10">
    <name type="scientific">Leptolinea tardivitalis</name>
    <dbReference type="NCBI Taxonomy" id="229920"/>
    <lineage>
        <taxon>Bacteria</taxon>
        <taxon>Bacillati</taxon>
        <taxon>Chloroflexota</taxon>
        <taxon>Anaerolineae</taxon>
        <taxon>Anaerolineales</taxon>
        <taxon>Anaerolineaceae</taxon>
        <taxon>Leptolinea</taxon>
    </lineage>
</organism>
<protein>
    <recommendedName>
        <fullName evidence="11">Sugar ABC transporter permease</fullName>
    </recommendedName>
</protein>
<feature type="transmembrane region" description="Helical" evidence="8">
    <location>
        <begin position="72"/>
        <end position="91"/>
    </location>
</feature>
<proteinExistence type="predicted"/>
<dbReference type="PANTHER" id="PTHR32196:SF21">
    <property type="entry name" value="ABC TRANSPORTER PERMEASE PROTEIN YPHD-RELATED"/>
    <property type="match status" value="1"/>
</dbReference>
<keyword evidence="2" id="KW-0813">Transport</keyword>
<dbReference type="OrthoDB" id="9815820at2"/>
<comment type="subcellular location">
    <subcellularLocation>
        <location evidence="1">Cell membrane</location>
        <topology evidence="1">Multi-pass membrane protein</topology>
    </subcellularLocation>
</comment>
<evidence type="ECO:0000256" key="7">
    <source>
        <dbReference type="ARBA" id="ARBA00023136"/>
    </source>
</evidence>
<comment type="caution">
    <text evidence="9">The sequence shown here is derived from an EMBL/GenBank/DDBJ whole genome shotgun (WGS) entry which is preliminary data.</text>
</comment>
<dbReference type="AlphaFoldDB" id="A0A0P6X129"/>
<keyword evidence="5 8" id="KW-0812">Transmembrane</keyword>